<dbReference type="AlphaFoldDB" id="A0A542W2G3"/>
<accession>A0A542W2G3</accession>
<dbReference type="Gene3D" id="2.40.160.10">
    <property type="entry name" value="Porin"/>
    <property type="match status" value="1"/>
</dbReference>
<dbReference type="InterPro" id="IPR023614">
    <property type="entry name" value="Porin_dom_sf"/>
</dbReference>
<dbReference type="OrthoDB" id="8479273at2"/>
<evidence type="ECO:0000313" key="2">
    <source>
        <dbReference type="Proteomes" id="UP000316887"/>
    </source>
</evidence>
<protein>
    <submittedName>
        <fullName evidence="1">Porin-like protein</fullName>
    </submittedName>
</protein>
<organism evidence="1 2">
    <name type="scientific">Zymomonas mobilis</name>
    <dbReference type="NCBI Taxonomy" id="542"/>
    <lineage>
        <taxon>Bacteria</taxon>
        <taxon>Pseudomonadati</taxon>
        <taxon>Pseudomonadota</taxon>
        <taxon>Alphaproteobacteria</taxon>
        <taxon>Sphingomonadales</taxon>
        <taxon>Zymomonadaceae</taxon>
        <taxon>Zymomonas</taxon>
    </lineage>
</organism>
<dbReference type="RefSeq" id="WP_141920152.1">
    <property type="nucleotide sequence ID" value="NZ_VFOF01000001.1"/>
</dbReference>
<comment type="caution">
    <text evidence="1">The sequence shown here is derived from an EMBL/GenBank/DDBJ whole genome shotgun (WGS) entry which is preliminary data.</text>
</comment>
<reference evidence="1 2" key="1">
    <citation type="submission" date="2019-06" db="EMBL/GenBank/DDBJ databases">
        <title>Genome sequencing of Zymomonas mobilis strains for genetic engineering and biofuel applications.</title>
        <authorList>
            <person name="Teravest M."/>
        </authorList>
    </citation>
    <scope>NUCLEOTIDE SEQUENCE [LARGE SCALE GENOMIC DNA]</scope>
    <source>
        <strain evidence="1 2">AN0101</strain>
    </source>
</reference>
<dbReference type="Proteomes" id="UP000316887">
    <property type="component" value="Unassembled WGS sequence"/>
</dbReference>
<dbReference type="SUPFAM" id="SSF56935">
    <property type="entry name" value="Porins"/>
    <property type="match status" value="1"/>
</dbReference>
<sequence>MTWGKLDIGLTGRKKTFAYALGGCLLSFFLQPIAIAAPVSLIGPPRPEISSNRVFQPVRTNHTSRRSEAKENNRLLGRISSNSNAPIGSFTPSIGDPRLAAAFAQSSNNTLSSGFQFTPSSVPGHKRAVTVAVRAHILPSTGEKNGTPQSLSIAPSTAYNMGASLSWKEFTLSGDVGHVNEGPIMGGRDAFDVGLNYTHHNWSTRLQMNSARNSGERASAIGDNSNYSLDVAGSYMINHRLKISGGLRYTMQQNSHIVPSAPDIQRDGQAVYLGTSFNF</sequence>
<proteinExistence type="predicted"/>
<dbReference type="EMBL" id="VFOF01000001">
    <property type="protein sequence ID" value="TQL17768.1"/>
    <property type="molecule type" value="Genomic_DNA"/>
</dbReference>
<evidence type="ECO:0000313" key="1">
    <source>
        <dbReference type="EMBL" id="TQL17768.1"/>
    </source>
</evidence>
<gene>
    <name evidence="1" type="ORF">FBY58_1371</name>
</gene>
<name>A0A542W2G3_ZYMMB</name>